<reference evidence="1" key="1">
    <citation type="submission" date="2018-02" db="EMBL/GenBank/DDBJ databases">
        <title>Rhizophora mucronata_Transcriptome.</title>
        <authorList>
            <person name="Meera S.P."/>
            <person name="Sreeshan A."/>
            <person name="Augustine A."/>
        </authorList>
    </citation>
    <scope>NUCLEOTIDE SEQUENCE</scope>
    <source>
        <tissue evidence="1">Leaf</tissue>
    </source>
</reference>
<sequence>MKYDEANVQLKVFKYQTNTKQSQFSFHLQNQITYIATIHA</sequence>
<evidence type="ECO:0000313" key="1">
    <source>
        <dbReference type="EMBL" id="MBX37144.1"/>
    </source>
</evidence>
<dbReference type="AlphaFoldDB" id="A0A2P2N3U9"/>
<proteinExistence type="predicted"/>
<protein>
    <submittedName>
        <fullName evidence="1">Uncharacterized protein</fullName>
    </submittedName>
</protein>
<dbReference type="EMBL" id="GGEC01056660">
    <property type="protein sequence ID" value="MBX37144.1"/>
    <property type="molecule type" value="Transcribed_RNA"/>
</dbReference>
<organism evidence="1">
    <name type="scientific">Rhizophora mucronata</name>
    <name type="common">Asiatic mangrove</name>
    <dbReference type="NCBI Taxonomy" id="61149"/>
    <lineage>
        <taxon>Eukaryota</taxon>
        <taxon>Viridiplantae</taxon>
        <taxon>Streptophyta</taxon>
        <taxon>Embryophyta</taxon>
        <taxon>Tracheophyta</taxon>
        <taxon>Spermatophyta</taxon>
        <taxon>Magnoliopsida</taxon>
        <taxon>eudicotyledons</taxon>
        <taxon>Gunneridae</taxon>
        <taxon>Pentapetalae</taxon>
        <taxon>rosids</taxon>
        <taxon>fabids</taxon>
        <taxon>Malpighiales</taxon>
        <taxon>Rhizophoraceae</taxon>
        <taxon>Rhizophora</taxon>
    </lineage>
</organism>
<name>A0A2P2N3U9_RHIMU</name>
<accession>A0A2P2N3U9</accession>